<feature type="transmembrane region" description="Helical" evidence="1">
    <location>
        <begin position="277"/>
        <end position="301"/>
    </location>
</feature>
<sequence length="364" mass="40672">MIGLIKNELIKLFSRKSSWGMQIILVLCMFAMAFMFTKSNESMKQYYKEDGVVEFNGGMTAYKKSDGTLLTEDEYWQSDDIGEAEVAEVSLTLDETIDFLNNKLENYQDKPKVHEKELLKSTKKQLEYYQAYHDRGITPPNPQEGSTSAFFFSLFGQIYVLPTLFSVVVASMIIAAEFTSGTIKLLLIRPYTRIQILWSKYFVTLIYGVLSSLVMAASAFLFSFMLPSQPLNAPLDVMTGAKTALTVAGQLFASNFLLMILYITIAFFFSAVIRSQALAVGVGMGILFSGSILGQVLPAIIEKYDWLKWIIFNLLGLNNQVIDASYYVGGNLSITATVVGIIAYIIVIYAATLFLFNKRDVALT</sequence>
<proteinExistence type="predicted"/>
<evidence type="ECO:0000313" key="3">
    <source>
        <dbReference type="Proteomes" id="UP000287605"/>
    </source>
</evidence>
<feature type="transmembrane region" description="Helical" evidence="1">
    <location>
        <begin position="334"/>
        <end position="356"/>
    </location>
</feature>
<feature type="transmembrane region" description="Helical" evidence="1">
    <location>
        <begin position="20"/>
        <end position="37"/>
    </location>
</feature>
<gene>
    <name evidence="2" type="ORF">CBF29_11460</name>
</gene>
<evidence type="ECO:0000256" key="1">
    <source>
        <dbReference type="SAM" id="Phobius"/>
    </source>
</evidence>
<reference evidence="2 3" key="1">
    <citation type="submission" date="2017-05" db="EMBL/GenBank/DDBJ databases">
        <title>Vagococcus spp. assemblies.</title>
        <authorList>
            <person name="Gulvik C.A."/>
        </authorList>
    </citation>
    <scope>NUCLEOTIDE SEQUENCE [LARGE SCALE GENOMIC DNA]</scope>
    <source>
        <strain evidence="2 3">CCUG 51432</strain>
    </source>
</reference>
<evidence type="ECO:0008006" key="4">
    <source>
        <dbReference type="Google" id="ProtNLM"/>
    </source>
</evidence>
<protein>
    <recommendedName>
        <fullName evidence="4">ABC transporter permease</fullName>
    </recommendedName>
</protein>
<dbReference type="PANTHER" id="PTHR37305">
    <property type="entry name" value="INTEGRAL MEMBRANE PROTEIN-RELATED"/>
    <property type="match status" value="1"/>
</dbReference>
<feature type="transmembrane region" description="Helical" evidence="1">
    <location>
        <begin position="201"/>
        <end position="227"/>
    </location>
</feature>
<dbReference type="GO" id="GO:0140359">
    <property type="term" value="F:ABC-type transporter activity"/>
    <property type="evidence" value="ECO:0007669"/>
    <property type="project" value="InterPro"/>
</dbReference>
<dbReference type="Pfam" id="PF12679">
    <property type="entry name" value="ABC2_membrane_2"/>
    <property type="match status" value="1"/>
</dbReference>
<dbReference type="OrthoDB" id="2295852at2"/>
<dbReference type="Proteomes" id="UP000287605">
    <property type="component" value="Unassembled WGS sequence"/>
</dbReference>
<dbReference type="GO" id="GO:0005886">
    <property type="term" value="C:plasma membrane"/>
    <property type="evidence" value="ECO:0007669"/>
    <property type="project" value="UniProtKB-SubCell"/>
</dbReference>
<keyword evidence="1" id="KW-0472">Membrane</keyword>
<organism evidence="2 3">
    <name type="scientific">Vagococcus elongatus</name>
    <dbReference type="NCBI Taxonomy" id="180344"/>
    <lineage>
        <taxon>Bacteria</taxon>
        <taxon>Bacillati</taxon>
        <taxon>Bacillota</taxon>
        <taxon>Bacilli</taxon>
        <taxon>Lactobacillales</taxon>
        <taxon>Enterococcaceae</taxon>
        <taxon>Vagococcus</taxon>
    </lineage>
</organism>
<feature type="transmembrane region" description="Helical" evidence="1">
    <location>
        <begin position="158"/>
        <end position="180"/>
    </location>
</feature>
<dbReference type="AlphaFoldDB" id="A0A430AMW2"/>
<dbReference type="PANTHER" id="PTHR37305:SF1">
    <property type="entry name" value="MEMBRANE PROTEIN"/>
    <property type="match status" value="1"/>
</dbReference>
<dbReference type="RefSeq" id="WP_126809862.1">
    <property type="nucleotide sequence ID" value="NZ_NGKA01000021.1"/>
</dbReference>
<feature type="transmembrane region" description="Helical" evidence="1">
    <location>
        <begin position="247"/>
        <end position="270"/>
    </location>
</feature>
<evidence type="ECO:0000313" key="2">
    <source>
        <dbReference type="EMBL" id="RSU09458.1"/>
    </source>
</evidence>
<dbReference type="EMBL" id="NGKA01000021">
    <property type="protein sequence ID" value="RSU09458.1"/>
    <property type="molecule type" value="Genomic_DNA"/>
</dbReference>
<keyword evidence="1" id="KW-1133">Transmembrane helix</keyword>
<comment type="caution">
    <text evidence="2">The sequence shown here is derived from an EMBL/GenBank/DDBJ whole genome shotgun (WGS) entry which is preliminary data.</text>
</comment>
<keyword evidence="1" id="KW-0812">Transmembrane</keyword>
<accession>A0A430AMW2</accession>
<keyword evidence="3" id="KW-1185">Reference proteome</keyword>
<name>A0A430AMW2_9ENTE</name>